<proteinExistence type="predicted"/>
<sequence>MNKHYRAEIYDFDKQVERADLTLADAALLIRDRQAAAVLVDLVEPRDLDTWWNDDAFPPITQHQSFAGAGKSGLAIGPTQRLVNEQLIPGLIDYFSYAGRANAALRRTEFVRLCARELGAGAVQVGAWGELPLVSKREYQPVENGLYSVPPHCDAIHFGREPHNWPIKEGYDEGYDQISIFLSVKDAENSAGLVMWDYRPATRVELDELMSEFTRTRRIERLEQVRSVTIKGRPGQLNILNTRVMHAVEQCRTVRRTLGSFLVWHDGQWRMFH</sequence>
<dbReference type="Gene3D" id="2.60.120.620">
    <property type="entry name" value="q2cbj1_9rhob like domain"/>
    <property type="match status" value="1"/>
</dbReference>
<protein>
    <submittedName>
        <fullName evidence="1">Uncharacterized protein</fullName>
    </submittedName>
</protein>
<dbReference type="EMBL" id="LPHB01000072">
    <property type="protein sequence ID" value="KWA55140.1"/>
    <property type="molecule type" value="Genomic_DNA"/>
</dbReference>
<comment type="caution">
    <text evidence="1">The sequence shown here is derived from an EMBL/GenBank/DDBJ whole genome shotgun (WGS) entry which is preliminary data.</text>
</comment>
<accession>A0A106F6Y5</accession>
<dbReference type="RefSeq" id="WP_059891428.1">
    <property type="nucleotide sequence ID" value="NZ_JAXKSJ010000004.1"/>
</dbReference>
<reference evidence="1 2" key="1">
    <citation type="submission" date="2015-11" db="EMBL/GenBank/DDBJ databases">
        <title>Expanding the genomic diversity of Burkholderia species for the development of highly accurate diagnostics.</title>
        <authorList>
            <person name="Sahl J."/>
            <person name="Keim P."/>
            <person name="Wagner D."/>
        </authorList>
    </citation>
    <scope>NUCLEOTIDE SEQUENCE [LARGE SCALE GENOMIC DNA]</scope>
    <source>
        <strain evidence="1 2">MSMB1960WGS</strain>
    </source>
</reference>
<organism evidence="1">
    <name type="scientific">Burkholderia stagnalis</name>
    <dbReference type="NCBI Taxonomy" id="1503054"/>
    <lineage>
        <taxon>Bacteria</taxon>
        <taxon>Pseudomonadati</taxon>
        <taxon>Pseudomonadota</taxon>
        <taxon>Betaproteobacteria</taxon>
        <taxon>Burkholderiales</taxon>
        <taxon>Burkholderiaceae</taxon>
        <taxon>Burkholderia</taxon>
        <taxon>Burkholderia cepacia complex</taxon>
    </lineage>
</organism>
<gene>
    <name evidence="1" type="ORF">WT44_28130</name>
</gene>
<name>A0A106F6Y5_9BURK</name>
<evidence type="ECO:0000313" key="2">
    <source>
        <dbReference type="Proteomes" id="UP000068603"/>
    </source>
</evidence>
<dbReference type="Proteomes" id="UP000068603">
    <property type="component" value="Unassembled WGS sequence"/>
</dbReference>
<dbReference type="AlphaFoldDB" id="A0A106F6Y5"/>
<dbReference type="STRING" id="1503054.WT74_20035"/>
<evidence type="ECO:0000313" key="1">
    <source>
        <dbReference type="EMBL" id="KWA55140.1"/>
    </source>
</evidence>